<reference evidence="8" key="1">
    <citation type="submission" date="2017-11" db="EMBL/GenBank/DDBJ databases">
        <authorList>
            <person name="Chan K.G."/>
            <person name="Lee L.S."/>
        </authorList>
    </citation>
    <scope>NUCLEOTIDE SEQUENCE [LARGE SCALE GENOMIC DNA]</scope>
    <source>
        <strain evidence="8">DSM 100970</strain>
    </source>
</reference>
<keyword evidence="5 6" id="KW-0472">Membrane</keyword>
<organism evidence="7 8">
    <name type="scientific">Aquella oligotrophica</name>
    <dbReference type="NCBI Taxonomy" id="2067065"/>
    <lineage>
        <taxon>Bacteria</taxon>
        <taxon>Pseudomonadati</taxon>
        <taxon>Pseudomonadota</taxon>
        <taxon>Betaproteobacteria</taxon>
        <taxon>Neisseriales</taxon>
        <taxon>Neisseriaceae</taxon>
        <taxon>Aquella</taxon>
    </lineage>
</organism>
<evidence type="ECO:0000313" key="7">
    <source>
        <dbReference type="EMBL" id="AUR52703.1"/>
    </source>
</evidence>
<evidence type="ECO:0000256" key="1">
    <source>
        <dbReference type="ARBA" id="ARBA00022475"/>
    </source>
</evidence>
<accession>A0A2I7N8B2</accession>
<dbReference type="InterPro" id="IPR026265">
    <property type="entry name" value="LptC"/>
</dbReference>
<dbReference type="GO" id="GO:0030288">
    <property type="term" value="C:outer membrane-bounded periplasmic space"/>
    <property type="evidence" value="ECO:0007669"/>
    <property type="project" value="TreeGrafter"/>
</dbReference>
<dbReference type="Proteomes" id="UP000236655">
    <property type="component" value="Chromosome"/>
</dbReference>
<name>A0A2I7N8B2_9NEIS</name>
<proteinExistence type="predicted"/>
<dbReference type="EMBL" id="CP024847">
    <property type="protein sequence ID" value="AUR52703.1"/>
    <property type="molecule type" value="Genomic_DNA"/>
</dbReference>
<evidence type="ECO:0000256" key="4">
    <source>
        <dbReference type="ARBA" id="ARBA00022989"/>
    </source>
</evidence>
<keyword evidence="8" id="KW-1185">Reference proteome</keyword>
<gene>
    <name evidence="7" type="primary">lptC</name>
    <name evidence="7" type="ORF">CUN60_10475</name>
</gene>
<dbReference type="PANTHER" id="PTHR37481">
    <property type="entry name" value="LIPOPOLYSACCHARIDE EXPORT SYSTEM PROTEIN LPTC"/>
    <property type="match status" value="1"/>
</dbReference>
<feature type="transmembrane region" description="Helical" evidence="6">
    <location>
        <begin position="12"/>
        <end position="32"/>
    </location>
</feature>
<protein>
    <submittedName>
        <fullName evidence="7">LPS export ABC transporter periplasmic protein LptC</fullName>
    </submittedName>
</protein>
<dbReference type="GO" id="GO:0005886">
    <property type="term" value="C:plasma membrane"/>
    <property type="evidence" value="ECO:0007669"/>
    <property type="project" value="InterPro"/>
</dbReference>
<evidence type="ECO:0000256" key="2">
    <source>
        <dbReference type="ARBA" id="ARBA00022519"/>
    </source>
</evidence>
<evidence type="ECO:0000256" key="6">
    <source>
        <dbReference type="SAM" id="Phobius"/>
    </source>
</evidence>
<dbReference type="InterPro" id="IPR052363">
    <property type="entry name" value="LPS_export_LptC"/>
</dbReference>
<dbReference type="AlphaFoldDB" id="A0A2I7N8B2"/>
<dbReference type="NCBIfam" id="TIGR04409">
    <property type="entry name" value="LptC_YrbK"/>
    <property type="match status" value="1"/>
</dbReference>
<dbReference type="GO" id="GO:0015221">
    <property type="term" value="F:lipopolysaccharide transmembrane transporter activity"/>
    <property type="evidence" value="ECO:0007669"/>
    <property type="project" value="InterPro"/>
</dbReference>
<keyword evidence="3 6" id="KW-0812">Transmembrane</keyword>
<evidence type="ECO:0000256" key="5">
    <source>
        <dbReference type="ARBA" id="ARBA00023136"/>
    </source>
</evidence>
<evidence type="ECO:0000256" key="3">
    <source>
        <dbReference type="ARBA" id="ARBA00022692"/>
    </source>
</evidence>
<keyword evidence="4 6" id="KW-1133">Transmembrane helix</keyword>
<dbReference type="GO" id="GO:0017089">
    <property type="term" value="F:glycolipid transfer activity"/>
    <property type="evidence" value="ECO:0007669"/>
    <property type="project" value="TreeGrafter"/>
</dbReference>
<dbReference type="PANTHER" id="PTHR37481:SF1">
    <property type="entry name" value="LIPOPOLYSACCHARIDE EXPORT SYSTEM PROTEIN LPTC"/>
    <property type="match status" value="1"/>
</dbReference>
<dbReference type="KEGG" id="nba:CUN60_10475"/>
<keyword evidence="1" id="KW-1003">Cell membrane</keyword>
<keyword evidence="2" id="KW-0997">Cell inner membrane</keyword>
<sequence length="194" mass="22135">MIRLRLKYQSSRLFNLLTVIILALLCILLNYLTRIDFHRIELPKDKPEFSSTGIEANLYTKDGKLLYRALAESGLQYPDNSKVFLYNLNMLAFSESTSLLQERLTSNDGWIDTENSLGYLGESVALTVNNIDPKYIINAHTRHVHLDAKKQFIYSSESILATRGKSVMTGNGFSVDYLKKIMTIESNVKIVYVK</sequence>
<dbReference type="InterPro" id="IPR010664">
    <property type="entry name" value="LipoPS_assembly_LptC-rel"/>
</dbReference>
<dbReference type="Pfam" id="PF06835">
    <property type="entry name" value="LptC"/>
    <property type="match status" value="1"/>
</dbReference>
<dbReference type="Gene3D" id="2.60.450.10">
    <property type="entry name" value="Lipopolysaccharide (LPS) transport protein A like domain"/>
    <property type="match status" value="1"/>
</dbReference>
<dbReference type="RefSeq" id="WP_102951991.1">
    <property type="nucleotide sequence ID" value="NZ_CP024847.1"/>
</dbReference>
<evidence type="ECO:0000313" key="8">
    <source>
        <dbReference type="Proteomes" id="UP000236655"/>
    </source>
</evidence>